<sequence length="214" mass="23772">MLSTGLHIRSAARIIVPALVALLLSLTLSGCGGKKPVQWHATDISGVMEPLTFHLTDDTGKPVTGEDYRGKVVMLYFGYTFCPDVCPQTLTRLATALKALGKKAEHVQVLFVSVDPNRDTPKVLREYVKYFSPRMLGLTGTQDQLQDVTKRYRVAYSYGKGYPDKNTYYEVNHSASIYIFDPQGKARLLVDQQETSAQIAADLKQLIAESWPGQ</sequence>
<dbReference type="OrthoDB" id="9790194at2"/>
<comment type="similarity">
    <text evidence="1">Belongs to the SCO1/2 family.</text>
</comment>
<dbReference type="AlphaFoldDB" id="A0A191ZJ74"/>
<feature type="binding site" evidence="3">
    <location>
        <position position="173"/>
    </location>
    <ligand>
        <name>Cu cation</name>
        <dbReference type="ChEBI" id="CHEBI:23378"/>
    </ligand>
</feature>
<evidence type="ECO:0000256" key="3">
    <source>
        <dbReference type="PIRSR" id="PIRSR603782-1"/>
    </source>
</evidence>
<protein>
    <submittedName>
        <fullName evidence="6">Cytochrome c oxidase assembly protein</fullName>
    </submittedName>
</protein>
<feature type="binding site" evidence="3">
    <location>
        <position position="82"/>
    </location>
    <ligand>
        <name>Cu cation</name>
        <dbReference type="ChEBI" id="CHEBI:23378"/>
    </ligand>
</feature>
<dbReference type="PROSITE" id="PS51352">
    <property type="entry name" value="THIOREDOXIN_2"/>
    <property type="match status" value="1"/>
</dbReference>
<evidence type="ECO:0000259" key="5">
    <source>
        <dbReference type="PROSITE" id="PS51352"/>
    </source>
</evidence>
<reference evidence="6 7" key="1">
    <citation type="submission" date="2016-06" db="EMBL/GenBank/DDBJ databases">
        <title>Insight into the functional genes involving in sulfur oxidation in Pearl River water.</title>
        <authorList>
            <person name="Luo J."/>
            <person name="Tan X."/>
            <person name="Lin W."/>
        </authorList>
    </citation>
    <scope>NUCLEOTIDE SEQUENCE [LARGE SCALE GENOMIC DNA]</scope>
    <source>
        <strain evidence="6 7">LS2</strain>
    </source>
</reference>
<dbReference type="KEGG" id="haz:A9404_11355"/>
<evidence type="ECO:0000256" key="2">
    <source>
        <dbReference type="ARBA" id="ARBA00023008"/>
    </source>
</evidence>
<dbReference type="InterPro" id="IPR003782">
    <property type="entry name" value="SCO1/SenC"/>
</dbReference>
<feature type="binding site" evidence="3">
    <location>
        <position position="86"/>
    </location>
    <ligand>
        <name>Cu cation</name>
        <dbReference type="ChEBI" id="CHEBI:23378"/>
    </ligand>
</feature>
<dbReference type="InterPro" id="IPR013766">
    <property type="entry name" value="Thioredoxin_domain"/>
</dbReference>
<keyword evidence="4" id="KW-1015">Disulfide bond</keyword>
<gene>
    <name evidence="6" type="ORF">A9404_11355</name>
</gene>
<dbReference type="FunFam" id="3.40.30.10:FF:000013">
    <property type="entry name" value="Blast:Protein SCO1 homolog, mitochondrial"/>
    <property type="match status" value="1"/>
</dbReference>
<feature type="domain" description="Thioredoxin" evidence="5">
    <location>
        <begin position="42"/>
        <end position="208"/>
    </location>
</feature>
<keyword evidence="7" id="KW-1185">Reference proteome</keyword>
<evidence type="ECO:0000256" key="4">
    <source>
        <dbReference type="PIRSR" id="PIRSR603782-2"/>
    </source>
</evidence>
<dbReference type="EMBL" id="CP016027">
    <property type="protein sequence ID" value="ANJ67893.1"/>
    <property type="molecule type" value="Genomic_DNA"/>
</dbReference>
<evidence type="ECO:0000313" key="7">
    <source>
        <dbReference type="Proteomes" id="UP000078596"/>
    </source>
</evidence>
<dbReference type="PANTHER" id="PTHR12151:SF25">
    <property type="entry name" value="LINALOOL DEHYDRATASE_ISOMERASE DOMAIN-CONTAINING PROTEIN"/>
    <property type="match status" value="1"/>
</dbReference>
<dbReference type="Pfam" id="PF02630">
    <property type="entry name" value="SCO1-SenC"/>
    <property type="match status" value="1"/>
</dbReference>
<keyword evidence="2 3" id="KW-0186">Copper</keyword>
<evidence type="ECO:0000313" key="6">
    <source>
        <dbReference type="EMBL" id="ANJ67893.1"/>
    </source>
</evidence>
<evidence type="ECO:0000256" key="1">
    <source>
        <dbReference type="ARBA" id="ARBA00010996"/>
    </source>
</evidence>
<dbReference type="PANTHER" id="PTHR12151">
    <property type="entry name" value="ELECTRON TRANSPORT PROTIN SCO1/SENC FAMILY MEMBER"/>
    <property type="match status" value="1"/>
</dbReference>
<dbReference type="GO" id="GO:0046872">
    <property type="term" value="F:metal ion binding"/>
    <property type="evidence" value="ECO:0007669"/>
    <property type="project" value="UniProtKB-KW"/>
</dbReference>
<dbReference type="Gene3D" id="3.40.30.10">
    <property type="entry name" value="Glutaredoxin"/>
    <property type="match status" value="1"/>
</dbReference>
<dbReference type="Proteomes" id="UP000078596">
    <property type="component" value="Chromosome"/>
</dbReference>
<dbReference type="CDD" id="cd02968">
    <property type="entry name" value="SCO"/>
    <property type="match status" value="1"/>
</dbReference>
<name>A0A191ZJ74_9GAMM</name>
<dbReference type="SUPFAM" id="SSF52833">
    <property type="entry name" value="Thioredoxin-like"/>
    <property type="match status" value="1"/>
</dbReference>
<dbReference type="STRING" id="1860122.A9404_11355"/>
<dbReference type="InterPro" id="IPR036249">
    <property type="entry name" value="Thioredoxin-like_sf"/>
</dbReference>
<dbReference type="RefSeq" id="WP_066101674.1">
    <property type="nucleotide sequence ID" value="NZ_CP016027.1"/>
</dbReference>
<organism evidence="6 7">
    <name type="scientific">Halothiobacillus diazotrophicus</name>
    <dbReference type="NCBI Taxonomy" id="1860122"/>
    <lineage>
        <taxon>Bacteria</taxon>
        <taxon>Pseudomonadati</taxon>
        <taxon>Pseudomonadota</taxon>
        <taxon>Gammaproteobacteria</taxon>
        <taxon>Chromatiales</taxon>
        <taxon>Halothiobacillaceae</taxon>
        <taxon>Halothiobacillus</taxon>
    </lineage>
</organism>
<feature type="disulfide bond" description="Redox-active" evidence="4">
    <location>
        <begin position="82"/>
        <end position="86"/>
    </location>
</feature>
<proteinExistence type="inferred from homology"/>
<keyword evidence="3" id="KW-0479">Metal-binding</keyword>
<accession>A0A191ZJ74</accession>